<dbReference type="REBASE" id="289627">
    <property type="entry name" value="Cma10206ORF16P"/>
</dbReference>
<reference evidence="1 2" key="1">
    <citation type="submission" date="2018-06" db="EMBL/GenBank/DDBJ databases">
        <authorList>
            <consortium name="Pathogen Informatics"/>
            <person name="Doyle S."/>
        </authorList>
    </citation>
    <scope>NUCLEOTIDE SEQUENCE [LARGE SCALE GENOMIC DNA]</scope>
    <source>
        <strain evidence="1 2">NCTC10254</strain>
    </source>
</reference>
<dbReference type="EMBL" id="UARK01000010">
    <property type="protein sequence ID" value="SPW28450.1"/>
    <property type="molecule type" value="Genomic_DNA"/>
</dbReference>
<gene>
    <name evidence="1" type="ORF">NCTC10254_01393</name>
</gene>
<evidence type="ECO:0000313" key="1">
    <source>
        <dbReference type="EMBL" id="SPW28450.1"/>
    </source>
</evidence>
<evidence type="ECO:0000313" key="2">
    <source>
        <dbReference type="Proteomes" id="UP000249886"/>
    </source>
</evidence>
<dbReference type="SUPFAM" id="SSF47413">
    <property type="entry name" value="lambda repressor-like DNA-binding domains"/>
    <property type="match status" value="1"/>
</dbReference>
<dbReference type="SMART" id="SM00530">
    <property type="entry name" value="HTH_XRE"/>
    <property type="match status" value="1"/>
</dbReference>
<dbReference type="InterPro" id="IPR001387">
    <property type="entry name" value="Cro/C1-type_HTH"/>
</dbReference>
<protein>
    <submittedName>
        <fullName evidence="1">Transcriptional regulator, y4mF family</fullName>
    </submittedName>
</protein>
<dbReference type="PROSITE" id="PS50943">
    <property type="entry name" value="HTH_CROC1"/>
    <property type="match status" value="1"/>
</dbReference>
<dbReference type="Pfam" id="PF01381">
    <property type="entry name" value="HTH_3"/>
    <property type="match status" value="1"/>
</dbReference>
<organism evidence="1 2">
    <name type="scientific">Corynebacterium matruchotii</name>
    <dbReference type="NCBI Taxonomy" id="43768"/>
    <lineage>
        <taxon>Bacteria</taxon>
        <taxon>Bacillati</taxon>
        <taxon>Actinomycetota</taxon>
        <taxon>Actinomycetes</taxon>
        <taxon>Mycobacteriales</taxon>
        <taxon>Corynebacteriaceae</taxon>
        <taxon>Corynebacterium</taxon>
    </lineage>
</organism>
<proteinExistence type="predicted"/>
<name>A0A3S4YBT8_9CORY</name>
<dbReference type="Proteomes" id="UP000249886">
    <property type="component" value="Unassembled WGS sequence"/>
</dbReference>
<dbReference type="AlphaFoldDB" id="A0A3S4YBT8"/>
<dbReference type="GO" id="GO:0003677">
    <property type="term" value="F:DNA binding"/>
    <property type="evidence" value="ECO:0007669"/>
    <property type="project" value="InterPro"/>
</dbReference>
<comment type="caution">
    <text evidence="1">The sequence shown here is derived from an EMBL/GenBank/DDBJ whole genome shotgun (WGS) entry which is preliminary data.</text>
</comment>
<dbReference type="InterPro" id="IPR010982">
    <property type="entry name" value="Lambda_DNA-bd_dom_sf"/>
</dbReference>
<accession>A0A3S4YBT8</accession>
<dbReference type="GeneID" id="84574825"/>
<sequence length="274" mass="31572">MADVYFMHSIAHVIAGFREEAALTQSQLAQRLGKPQSFISKLESGERSLRVEELPQIAQSLGVSPLRIVTRMLGLRSVLDDWDMDEIDFTKLILDNPSMRGLVLGYAAEFMFCKKYLDARTDIMSVKDDDHDRKKKGDRRLWYQEKELIIEVKSIQTNSVRLLQENPRLLRGGTQVDASDRRRVDFSDGTSLDTTCLLVGEFDILAVNCRPFTDNWDFAFALNVDLERSSYKKYSPLQQSKLIKSMQYLTWPLKADGIFTTDFQDVLDRAWKIK</sequence>
<dbReference type="CDD" id="cd00093">
    <property type="entry name" value="HTH_XRE"/>
    <property type="match status" value="1"/>
</dbReference>
<dbReference type="Gene3D" id="1.10.260.40">
    <property type="entry name" value="lambda repressor-like DNA-binding domains"/>
    <property type="match status" value="1"/>
</dbReference>
<dbReference type="RefSeq" id="WP_005527381.1">
    <property type="nucleotide sequence ID" value="NZ_CP050134.2"/>
</dbReference>